<evidence type="ECO:0000256" key="6">
    <source>
        <dbReference type="ARBA" id="ARBA00022695"/>
    </source>
</evidence>
<evidence type="ECO:0000256" key="8">
    <source>
        <dbReference type="ARBA" id="ARBA00022840"/>
    </source>
</evidence>
<dbReference type="PATRIC" id="fig|134287.3.peg.263"/>
<reference evidence="13 14" key="1">
    <citation type="journal article" date="2012" name="Mol. Biol. Evol.">
        <title>Genome reduction and co-evolution between the primary and secondary bacterial symbionts of psyllids.</title>
        <authorList>
            <person name="Sloan D.B."/>
            <person name="Moran N.A."/>
        </authorList>
    </citation>
    <scope>NUCLEOTIDE SEQUENCE [LARGE SCALE GENOMIC DNA]</scope>
    <source>
        <strain evidence="13">Hcub_S</strain>
    </source>
</reference>
<dbReference type="InterPro" id="IPR004821">
    <property type="entry name" value="Cyt_trans-like"/>
</dbReference>
<proteinExistence type="inferred from homology"/>
<sequence>MHEEILIAFYGGTFDPIHYGHLKSVIALSQFIKLQKVIFLLNQFPAHRPQPVASFQQRLMSIRLAISELSDSLFYLDKSECREEMPSYIVETFELLRSKYGSSIPLAFILGEDSLLTLPQWHRGLELLTLCHLLVCTRPGYDNWRVSYVNNKRWLNNRLTFDPQLIYKQPAGLIYCAPTPKLPISSSQIRERYRHGRSCRGLLPSSVQDYIDSQRLYR</sequence>
<keyword evidence="9 11" id="KW-0520">NAD</keyword>
<dbReference type="RefSeq" id="WP_014888875.1">
    <property type="nucleotide sequence ID" value="NC_018420.1"/>
</dbReference>
<dbReference type="UniPathway" id="UPA00253">
    <property type="reaction ID" value="UER00332"/>
</dbReference>
<dbReference type="Gene3D" id="3.40.50.620">
    <property type="entry name" value="HUPs"/>
    <property type="match status" value="1"/>
</dbReference>
<evidence type="ECO:0000313" key="13">
    <source>
        <dbReference type="EMBL" id="AFP85578.1"/>
    </source>
</evidence>
<dbReference type="PANTHER" id="PTHR39321:SF3">
    <property type="entry name" value="PHOSPHOPANTETHEINE ADENYLYLTRANSFERASE"/>
    <property type="match status" value="1"/>
</dbReference>
<comment type="catalytic activity">
    <reaction evidence="10 11">
        <text>nicotinate beta-D-ribonucleotide + ATP + H(+) = deamido-NAD(+) + diphosphate</text>
        <dbReference type="Rhea" id="RHEA:22860"/>
        <dbReference type="ChEBI" id="CHEBI:15378"/>
        <dbReference type="ChEBI" id="CHEBI:30616"/>
        <dbReference type="ChEBI" id="CHEBI:33019"/>
        <dbReference type="ChEBI" id="CHEBI:57502"/>
        <dbReference type="ChEBI" id="CHEBI:58437"/>
        <dbReference type="EC" id="2.7.7.18"/>
    </reaction>
</comment>
<evidence type="ECO:0000256" key="10">
    <source>
        <dbReference type="ARBA" id="ARBA00048721"/>
    </source>
</evidence>
<comment type="similarity">
    <text evidence="3 11">Belongs to the NadD family.</text>
</comment>
<evidence type="ECO:0000256" key="1">
    <source>
        <dbReference type="ARBA" id="ARBA00002324"/>
    </source>
</evidence>
<evidence type="ECO:0000256" key="2">
    <source>
        <dbReference type="ARBA" id="ARBA00005019"/>
    </source>
</evidence>
<dbReference type="HAMAP" id="MF_00244">
    <property type="entry name" value="NaMN_adenylyltr"/>
    <property type="match status" value="1"/>
</dbReference>
<dbReference type="STRING" id="134287.A35E_00272"/>
<dbReference type="NCBIfam" id="TIGR00125">
    <property type="entry name" value="cyt_tran_rel"/>
    <property type="match status" value="1"/>
</dbReference>
<dbReference type="InterPro" id="IPR005248">
    <property type="entry name" value="NadD/NMNAT"/>
</dbReference>
<evidence type="ECO:0000259" key="12">
    <source>
        <dbReference type="Pfam" id="PF01467"/>
    </source>
</evidence>
<dbReference type="GO" id="GO:0009435">
    <property type="term" value="P:NAD+ biosynthetic process"/>
    <property type="evidence" value="ECO:0007669"/>
    <property type="project" value="UniProtKB-UniRule"/>
</dbReference>
<dbReference type="InterPro" id="IPR014729">
    <property type="entry name" value="Rossmann-like_a/b/a_fold"/>
</dbReference>
<dbReference type="Pfam" id="PF01467">
    <property type="entry name" value="CTP_transf_like"/>
    <property type="match status" value="1"/>
</dbReference>
<dbReference type="CDD" id="cd02165">
    <property type="entry name" value="NMNAT"/>
    <property type="match status" value="1"/>
</dbReference>
<protein>
    <recommendedName>
        <fullName evidence="11">Probable nicotinate-nucleotide adenylyltransferase</fullName>
        <ecNumber evidence="11">2.7.7.18</ecNumber>
    </recommendedName>
    <alternativeName>
        <fullName evidence="11">Deamido-NAD(+) diphosphorylase</fullName>
    </alternativeName>
    <alternativeName>
        <fullName evidence="11">Deamido-NAD(+) pyrophosphorylase</fullName>
    </alternativeName>
    <alternativeName>
        <fullName evidence="11">Nicotinate mononucleotide adenylyltransferase</fullName>
        <shortName evidence="11">NaMN adenylyltransferase</shortName>
    </alternativeName>
</protein>
<evidence type="ECO:0000256" key="5">
    <source>
        <dbReference type="ARBA" id="ARBA00022679"/>
    </source>
</evidence>
<dbReference type="GO" id="GO:0004515">
    <property type="term" value="F:nicotinate-nucleotide adenylyltransferase activity"/>
    <property type="evidence" value="ECO:0007669"/>
    <property type="project" value="UniProtKB-UniRule"/>
</dbReference>
<dbReference type="OrthoDB" id="5295945at2"/>
<dbReference type="SUPFAM" id="SSF52374">
    <property type="entry name" value="Nucleotidylyl transferase"/>
    <property type="match status" value="1"/>
</dbReference>
<dbReference type="KEGG" id="sehc:A35E_00272"/>
<keyword evidence="5 11" id="KW-0808">Transferase</keyword>
<gene>
    <name evidence="11" type="primary">nadD</name>
    <name evidence="13" type="ORF">A35E_00272</name>
</gene>
<comment type="pathway">
    <text evidence="2 11">Cofactor biosynthesis; NAD(+) biosynthesis; deamido-NAD(+) from nicotinate D-ribonucleotide: step 1/1.</text>
</comment>
<dbReference type="PANTHER" id="PTHR39321">
    <property type="entry name" value="NICOTINATE-NUCLEOTIDE ADENYLYLTRANSFERASE-RELATED"/>
    <property type="match status" value="1"/>
</dbReference>
<dbReference type="EMBL" id="CP003547">
    <property type="protein sequence ID" value="AFP85578.1"/>
    <property type="molecule type" value="Genomic_DNA"/>
</dbReference>
<dbReference type="NCBIfam" id="TIGR00482">
    <property type="entry name" value="nicotinate (nicotinamide) nucleotide adenylyltransferase"/>
    <property type="match status" value="1"/>
</dbReference>
<dbReference type="GO" id="GO:0005524">
    <property type="term" value="F:ATP binding"/>
    <property type="evidence" value="ECO:0007669"/>
    <property type="project" value="UniProtKB-KW"/>
</dbReference>
<evidence type="ECO:0000256" key="11">
    <source>
        <dbReference type="HAMAP-Rule" id="MF_00244"/>
    </source>
</evidence>
<keyword evidence="4 11" id="KW-0662">Pyridine nucleotide biosynthesis</keyword>
<dbReference type="EC" id="2.7.7.18" evidence="11"/>
<keyword evidence="8 11" id="KW-0067">ATP-binding</keyword>
<evidence type="ECO:0000313" key="14">
    <source>
        <dbReference type="Proteomes" id="UP000003937"/>
    </source>
</evidence>
<dbReference type="Proteomes" id="UP000003937">
    <property type="component" value="Chromosome"/>
</dbReference>
<evidence type="ECO:0000256" key="7">
    <source>
        <dbReference type="ARBA" id="ARBA00022741"/>
    </source>
</evidence>
<keyword evidence="6 11" id="KW-0548">Nucleotidyltransferase</keyword>
<evidence type="ECO:0000256" key="4">
    <source>
        <dbReference type="ARBA" id="ARBA00022642"/>
    </source>
</evidence>
<accession>J3YT40</accession>
<evidence type="ECO:0000256" key="3">
    <source>
        <dbReference type="ARBA" id="ARBA00009014"/>
    </source>
</evidence>
<keyword evidence="7 11" id="KW-0547">Nucleotide-binding</keyword>
<comment type="function">
    <text evidence="1 11">Catalyzes the reversible adenylation of nicotinate mononucleotide (NaMN) to nicotinic acid adenine dinucleotide (NaAD).</text>
</comment>
<keyword evidence="14" id="KW-1185">Reference proteome</keyword>
<organism evidence="13 14">
    <name type="scientific">secondary endosymbiont of Heteropsylla cubana</name>
    <dbReference type="NCBI Taxonomy" id="134287"/>
    <lineage>
        <taxon>Bacteria</taxon>
        <taxon>Pseudomonadati</taxon>
        <taxon>Pseudomonadota</taxon>
        <taxon>Gammaproteobacteria</taxon>
        <taxon>Enterobacterales</taxon>
        <taxon>Enterobacteriaceae</taxon>
        <taxon>aphid secondary symbionts</taxon>
    </lineage>
</organism>
<dbReference type="AlphaFoldDB" id="J3YT40"/>
<name>J3YT40_9ENTR</name>
<dbReference type="HOGENOM" id="CLU_069765_0_0_6"/>
<evidence type="ECO:0000256" key="9">
    <source>
        <dbReference type="ARBA" id="ARBA00023027"/>
    </source>
</evidence>
<feature type="domain" description="Cytidyltransferase-like" evidence="12">
    <location>
        <begin position="9"/>
        <end position="192"/>
    </location>
</feature>
<dbReference type="NCBIfam" id="NF000839">
    <property type="entry name" value="PRK00071.1-1"/>
    <property type="match status" value="1"/>
</dbReference>